<evidence type="ECO:0000313" key="11">
    <source>
        <dbReference type="Proteomes" id="UP000188993"/>
    </source>
</evidence>
<dbReference type="PROSITE" id="PS50110">
    <property type="entry name" value="RESPONSE_REGULATORY"/>
    <property type="match status" value="1"/>
</dbReference>
<evidence type="ECO:0000256" key="1">
    <source>
        <dbReference type="ARBA" id="ARBA00022553"/>
    </source>
</evidence>
<evidence type="ECO:0000259" key="9">
    <source>
        <dbReference type="PROSITE" id="PS51755"/>
    </source>
</evidence>
<dbReference type="Proteomes" id="UP000188993">
    <property type="component" value="Chromosome"/>
</dbReference>
<dbReference type="PANTHER" id="PTHR48111:SF24">
    <property type="entry name" value="TRANSCRIPTIONAL REGULATORY PROTEIN CSSR"/>
    <property type="match status" value="1"/>
</dbReference>
<dbReference type="GO" id="GO:0000156">
    <property type="term" value="F:phosphorelay response regulator activity"/>
    <property type="evidence" value="ECO:0007669"/>
    <property type="project" value="TreeGrafter"/>
</dbReference>
<dbReference type="GO" id="GO:0032993">
    <property type="term" value="C:protein-DNA complex"/>
    <property type="evidence" value="ECO:0007669"/>
    <property type="project" value="TreeGrafter"/>
</dbReference>
<name>A0A1S6IRT8_9LACT</name>
<dbReference type="STRING" id="708126.BW727_101915"/>
<organism evidence="10 11">
    <name type="scientific">Jeotgalibaca dankookensis</name>
    <dbReference type="NCBI Taxonomy" id="708126"/>
    <lineage>
        <taxon>Bacteria</taxon>
        <taxon>Bacillati</taxon>
        <taxon>Bacillota</taxon>
        <taxon>Bacilli</taxon>
        <taxon>Lactobacillales</taxon>
        <taxon>Carnobacteriaceae</taxon>
        <taxon>Jeotgalibaca</taxon>
    </lineage>
</organism>
<dbReference type="InterPro" id="IPR001789">
    <property type="entry name" value="Sig_transdc_resp-reg_receiver"/>
</dbReference>
<keyword evidence="1 6" id="KW-0597">Phosphoprotein</keyword>
<dbReference type="CDD" id="cd00383">
    <property type="entry name" value="trans_reg_C"/>
    <property type="match status" value="1"/>
</dbReference>
<dbReference type="InterPro" id="IPR001867">
    <property type="entry name" value="OmpR/PhoB-type_DNA-bd"/>
</dbReference>
<dbReference type="KEGG" id="jda:BW727_101915"/>
<proteinExistence type="predicted"/>
<dbReference type="Pfam" id="PF00072">
    <property type="entry name" value="Response_reg"/>
    <property type="match status" value="1"/>
</dbReference>
<dbReference type="EMBL" id="CP019728">
    <property type="protein sequence ID" value="AQS54239.1"/>
    <property type="molecule type" value="Genomic_DNA"/>
</dbReference>
<dbReference type="PANTHER" id="PTHR48111">
    <property type="entry name" value="REGULATOR OF RPOS"/>
    <property type="match status" value="1"/>
</dbReference>
<evidence type="ECO:0000256" key="7">
    <source>
        <dbReference type="PROSITE-ProRule" id="PRU01091"/>
    </source>
</evidence>
<dbReference type="AlphaFoldDB" id="A0A1S6IRT8"/>
<feature type="domain" description="Response regulatory" evidence="8">
    <location>
        <begin position="2"/>
        <end position="115"/>
    </location>
</feature>
<keyword evidence="11" id="KW-1185">Reference proteome</keyword>
<evidence type="ECO:0000259" key="8">
    <source>
        <dbReference type="PROSITE" id="PS50110"/>
    </source>
</evidence>
<keyword evidence="5" id="KW-0804">Transcription</keyword>
<feature type="DNA-binding region" description="OmpR/PhoB-type" evidence="7">
    <location>
        <begin position="121"/>
        <end position="216"/>
    </location>
</feature>
<dbReference type="SMART" id="SM00448">
    <property type="entry name" value="REC"/>
    <property type="match status" value="1"/>
</dbReference>
<evidence type="ECO:0000313" key="10">
    <source>
        <dbReference type="EMBL" id="AQS54239.1"/>
    </source>
</evidence>
<keyword evidence="2" id="KW-0902">Two-component regulatory system</keyword>
<gene>
    <name evidence="10" type="primary">cssR</name>
    <name evidence="10" type="ORF">BW727_101915</name>
</gene>
<sequence>MHILLVEDDKEITNLLYFYLTRHGWRVTSCETYQEAIKKLDSSISICVLDLMLPDGDGLDLLAEIKKQYPNMASIIISAKTSSLDRVKGFEVGTDDYITKPFLPEELIYRISKLTHLKTSAEVVKIQDYTINQVQRSVYDHNDEKIPLSTKELDTLLYFIKNKGIALSREQIIAKIWENDSFVNDRIIDNQIKNLRKKMPRLAIDTLYGYGYRMNG</sequence>
<feature type="modified residue" description="4-aspartylphosphate" evidence="6">
    <location>
        <position position="50"/>
    </location>
</feature>
<dbReference type="RefSeq" id="WP_062467759.1">
    <property type="nucleotide sequence ID" value="NZ_BBYN01000002.1"/>
</dbReference>
<evidence type="ECO:0000256" key="5">
    <source>
        <dbReference type="ARBA" id="ARBA00023163"/>
    </source>
</evidence>
<protein>
    <submittedName>
        <fullName evidence="10">Transcriptional regulatory protein CssR</fullName>
    </submittedName>
</protein>
<dbReference type="InterPro" id="IPR039420">
    <property type="entry name" value="WalR-like"/>
</dbReference>
<dbReference type="Pfam" id="PF00486">
    <property type="entry name" value="Trans_reg_C"/>
    <property type="match status" value="1"/>
</dbReference>
<keyword evidence="4 7" id="KW-0238">DNA-binding</keyword>
<dbReference type="SMART" id="SM00862">
    <property type="entry name" value="Trans_reg_C"/>
    <property type="match status" value="1"/>
</dbReference>
<reference evidence="10 11" key="1">
    <citation type="journal article" date="2014" name="Int. J. Syst. Evol. Microbiol.">
        <title>Jeotgalibaca dankookensis gen. nov., sp. nov., a member of the family Carnobacteriaceae, isolated from seujeot (Korean traditional food).</title>
        <authorList>
            <person name="Lee D.G."/>
            <person name="Trujillo M.E."/>
            <person name="Kang H."/>
            <person name="Ahn T.Y."/>
        </authorList>
    </citation>
    <scope>NUCLEOTIDE SEQUENCE [LARGE SCALE GENOMIC DNA]</scope>
    <source>
        <strain evidence="10 11">EX-07</strain>
    </source>
</reference>
<dbReference type="OrthoDB" id="9790442at2"/>
<dbReference type="InterPro" id="IPR036388">
    <property type="entry name" value="WH-like_DNA-bd_sf"/>
</dbReference>
<dbReference type="SUPFAM" id="SSF52172">
    <property type="entry name" value="CheY-like"/>
    <property type="match status" value="1"/>
</dbReference>
<evidence type="ECO:0000256" key="4">
    <source>
        <dbReference type="ARBA" id="ARBA00023125"/>
    </source>
</evidence>
<dbReference type="GO" id="GO:0006355">
    <property type="term" value="P:regulation of DNA-templated transcription"/>
    <property type="evidence" value="ECO:0007669"/>
    <property type="project" value="InterPro"/>
</dbReference>
<evidence type="ECO:0000256" key="3">
    <source>
        <dbReference type="ARBA" id="ARBA00023015"/>
    </source>
</evidence>
<dbReference type="Gene3D" id="3.40.50.2300">
    <property type="match status" value="1"/>
</dbReference>
<feature type="domain" description="OmpR/PhoB-type" evidence="9">
    <location>
        <begin position="121"/>
        <end position="216"/>
    </location>
</feature>
<evidence type="ECO:0000256" key="6">
    <source>
        <dbReference type="PROSITE-ProRule" id="PRU00169"/>
    </source>
</evidence>
<dbReference type="InterPro" id="IPR011006">
    <property type="entry name" value="CheY-like_superfamily"/>
</dbReference>
<evidence type="ECO:0000256" key="2">
    <source>
        <dbReference type="ARBA" id="ARBA00023012"/>
    </source>
</evidence>
<dbReference type="CDD" id="cd17574">
    <property type="entry name" value="REC_OmpR"/>
    <property type="match status" value="1"/>
</dbReference>
<accession>A0A1S6IRT8</accession>
<keyword evidence="3" id="KW-0805">Transcription regulation</keyword>
<dbReference type="GO" id="GO:0000976">
    <property type="term" value="F:transcription cis-regulatory region binding"/>
    <property type="evidence" value="ECO:0007669"/>
    <property type="project" value="TreeGrafter"/>
</dbReference>
<dbReference type="Gene3D" id="1.10.10.10">
    <property type="entry name" value="Winged helix-like DNA-binding domain superfamily/Winged helix DNA-binding domain"/>
    <property type="match status" value="1"/>
</dbReference>
<dbReference type="PROSITE" id="PS51755">
    <property type="entry name" value="OMPR_PHOB"/>
    <property type="match status" value="1"/>
</dbReference>
<dbReference type="GO" id="GO:0005829">
    <property type="term" value="C:cytosol"/>
    <property type="evidence" value="ECO:0007669"/>
    <property type="project" value="TreeGrafter"/>
</dbReference>